<evidence type="ECO:0008006" key="3">
    <source>
        <dbReference type="Google" id="ProtNLM"/>
    </source>
</evidence>
<dbReference type="EMBL" id="JARBHB010000009">
    <property type="protein sequence ID" value="KAJ8875502.1"/>
    <property type="molecule type" value="Genomic_DNA"/>
</dbReference>
<dbReference type="Proteomes" id="UP001159363">
    <property type="component" value="Chromosome 8"/>
</dbReference>
<accession>A0ABQ9GTZ3</accession>
<dbReference type="SUPFAM" id="SSF56672">
    <property type="entry name" value="DNA/RNA polymerases"/>
    <property type="match status" value="1"/>
</dbReference>
<evidence type="ECO:0000313" key="1">
    <source>
        <dbReference type="EMBL" id="KAJ8875502.1"/>
    </source>
</evidence>
<organism evidence="1 2">
    <name type="scientific">Dryococelus australis</name>
    <dbReference type="NCBI Taxonomy" id="614101"/>
    <lineage>
        <taxon>Eukaryota</taxon>
        <taxon>Metazoa</taxon>
        <taxon>Ecdysozoa</taxon>
        <taxon>Arthropoda</taxon>
        <taxon>Hexapoda</taxon>
        <taxon>Insecta</taxon>
        <taxon>Pterygota</taxon>
        <taxon>Neoptera</taxon>
        <taxon>Polyneoptera</taxon>
        <taxon>Phasmatodea</taxon>
        <taxon>Verophasmatodea</taxon>
        <taxon>Anareolatae</taxon>
        <taxon>Phasmatidae</taxon>
        <taxon>Eurycanthinae</taxon>
        <taxon>Dryococelus</taxon>
    </lineage>
</organism>
<comment type="caution">
    <text evidence="1">The sequence shown here is derived from an EMBL/GenBank/DDBJ whole genome shotgun (WGS) entry which is preliminary data.</text>
</comment>
<dbReference type="Gene3D" id="3.10.10.10">
    <property type="entry name" value="HIV Type 1 Reverse Transcriptase, subunit A, domain 1"/>
    <property type="match status" value="1"/>
</dbReference>
<dbReference type="InterPro" id="IPR053134">
    <property type="entry name" value="RNA-dir_DNA_polymerase"/>
</dbReference>
<gene>
    <name evidence="1" type="ORF">PR048_023397</name>
</gene>
<proteinExistence type="predicted"/>
<sequence length="163" mass="18434">MSYFDFVSKEVQVSVSEQLRLEHLSDVDKRVLTSKYDDVFLKPDQKVGCTDKVINTIDTGEARPMHVRPYRVPQTQQPVLNKQKDATLEAGMIVQSKSPWSAPIILVTQKRPDEGIRVRPRIDLCQLNSVTKQDVYPLPLINDTLDTLGGAKKFSTRNCVSGY</sequence>
<dbReference type="InterPro" id="IPR043128">
    <property type="entry name" value="Rev_trsase/Diguanyl_cyclase"/>
</dbReference>
<name>A0ABQ9GTZ3_9NEOP</name>
<dbReference type="PANTHER" id="PTHR24559">
    <property type="entry name" value="TRANSPOSON TY3-I GAG-POL POLYPROTEIN"/>
    <property type="match status" value="1"/>
</dbReference>
<dbReference type="InterPro" id="IPR043502">
    <property type="entry name" value="DNA/RNA_pol_sf"/>
</dbReference>
<dbReference type="Gene3D" id="3.30.70.270">
    <property type="match status" value="1"/>
</dbReference>
<reference evidence="1 2" key="1">
    <citation type="submission" date="2023-02" db="EMBL/GenBank/DDBJ databases">
        <title>LHISI_Scaffold_Assembly.</title>
        <authorList>
            <person name="Stuart O.P."/>
            <person name="Cleave R."/>
            <person name="Magrath M.J.L."/>
            <person name="Mikheyev A.S."/>
        </authorList>
    </citation>
    <scope>NUCLEOTIDE SEQUENCE [LARGE SCALE GENOMIC DNA]</scope>
    <source>
        <strain evidence="1">Daus_M_001</strain>
        <tissue evidence="1">Leg muscle</tissue>
    </source>
</reference>
<keyword evidence="2" id="KW-1185">Reference proteome</keyword>
<dbReference type="PANTHER" id="PTHR24559:SF444">
    <property type="entry name" value="REVERSE TRANSCRIPTASE DOMAIN-CONTAINING PROTEIN"/>
    <property type="match status" value="1"/>
</dbReference>
<protein>
    <recommendedName>
        <fullName evidence="3">Reverse transcriptase</fullName>
    </recommendedName>
</protein>
<evidence type="ECO:0000313" key="2">
    <source>
        <dbReference type="Proteomes" id="UP001159363"/>
    </source>
</evidence>